<evidence type="ECO:0000256" key="2">
    <source>
        <dbReference type="SAM" id="SignalP"/>
    </source>
</evidence>
<dbReference type="Pfam" id="PF12849">
    <property type="entry name" value="PBP_like_2"/>
    <property type="match status" value="1"/>
</dbReference>
<feature type="domain" description="PBP" evidence="3">
    <location>
        <begin position="70"/>
        <end position="332"/>
    </location>
</feature>
<dbReference type="Gene3D" id="3.40.190.10">
    <property type="entry name" value="Periplasmic binding protein-like II"/>
    <property type="match status" value="2"/>
</dbReference>
<evidence type="ECO:0000256" key="1">
    <source>
        <dbReference type="ARBA" id="ARBA00022729"/>
    </source>
</evidence>
<dbReference type="InterPro" id="IPR024370">
    <property type="entry name" value="PBP_domain"/>
</dbReference>
<feature type="chain" id="PRO_5014767681" evidence="2">
    <location>
        <begin position="23"/>
        <end position="359"/>
    </location>
</feature>
<evidence type="ECO:0000313" key="4">
    <source>
        <dbReference type="EMBL" id="PKB19033.1"/>
    </source>
</evidence>
<dbReference type="SUPFAM" id="SSF53850">
    <property type="entry name" value="Periplasmic binding protein-like II"/>
    <property type="match status" value="1"/>
</dbReference>
<comment type="caution">
    <text evidence="4">The sequence shown here is derived from an EMBL/GenBank/DDBJ whole genome shotgun (WGS) entry which is preliminary data.</text>
</comment>
<name>A0A2N0HJB9_9SPHN</name>
<dbReference type="RefSeq" id="WP_100866555.1">
    <property type="nucleotide sequence ID" value="NZ_PHUF01000003.1"/>
</dbReference>
<keyword evidence="5" id="KW-1185">Reference proteome</keyword>
<evidence type="ECO:0000313" key="5">
    <source>
        <dbReference type="Proteomes" id="UP000232587"/>
    </source>
</evidence>
<dbReference type="PANTHER" id="PTHR30570">
    <property type="entry name" value="PERIPLASMIC PHOSPHATE BINDING COMPONENT OF PHOSPHATE ABC TRANSPORTER"/>
    <property type="match status" value="1"/>
</dbReference>
<feature type="signal peptide" evidence="2">
    <location>
        <begin position="1"/>
        <end position="22"/>
    </location>
</feature>
<reference evidence="4 5" key="1">
    <citation type="submission" date="2017-11" db="EMBL/GenBank/DDBJ databases">
        <title>Genomic Encyclopedia of Type Strains, Phase III (KMG-III): the genomes of soil and plant-associated and newly described type strains.</title>
        <authorList>
            <person name="Whitman W."/>
        </authorList>
    </citation>
    <scope>NUCLEOTIDE SEQUENCE [LARGE SCALE GENOMIC DNA]</scope>
    <source>
        <strain evidence="4 5">CGMCC 1.12274</strain>
    </source>
</reference>
<dbReference type="PANTHER" id="PTHR30570:SF6">
    <property type="entry name" value="PHOSPHATE-BINDING PROTEIN PSTS"/>
    <property type="match status" value="1"/>
</dbReference>
<sequence>MNRLLATLGIGFAVLCAPAAKAESTRHLLGDDPALAFVESLPAYRPAETVEGRLRIWGHGSFKRDFMGQLLTTWIAEFARHQPRVTFENRMYGTASAIGALYSGTGDIAILGEEISPAALRAFRRARGYDPTGIEIATGSVDVNFYDYAHMIFVHRDNPLPGLTLAQLDGIFGQDARRNGMNLRRWDQLGIRGGLTGSAIQPYGWRTDVDFALFFRERVLEGSHRWNGAMREYEHTTHPDGTSYDHGQRIVDALAGDRAGIAISNVRYATKDVRAVPLAWTAKGPFVHATPATLIDRAYPLVRIIPAYVDVPPGKRMDPAQREFLRFLLSREGQRILIEHSGYLPLGQKFLDRERGKLK</sequence>
<proteinExistence type="predicted"/>
<keyword evidence="1 2" id="KW-0732">Signal</keyword>
<gene>
    <name evidence="4" type="ORF">B0I00_1260</name>
</gene>
<organism evidence="4 5">
    <name type="scientific">Novosphingobium kunmingense</name>
    <dbReference type="NCBI Taxonomy" id="1211806"/>
    <lineage>
        <taxon>Bacteria</taxon>
        <taxon>Pseudomonadati</taxon>
        <taxon>Pseudomonadota</taxon>
        <taxon>Alphaproteobacteria</taxon>
        <taxon>Sphingomonadales</taxon>
        <taxon>Sphingomonadaceae</taxon>
        <taxon>Novosphingobium</taxon>
    </lineage>
</organism>
<protein>
    <submittedName>
        <fullName evidence="4">Phosphate transport system substrate-binding protein</fullName>
    </submittedName>
</protein>
<evidence type="ECO:0000259" key="3">
    <source>
        <dbReference type="Pfam" id="PF12849"/>
    </source>
</evidence>
<accession>A0A2N0HJB9</accession>
<dbReference type="Proteomes" id="UP000232587">
    <property type="component" value="Unassembled WGS sequence"/>
</dbReference>
<dbReference type="AlphaFoldDB" id="A0A2N0HJB9"/>
<dbReference type="InterPro" id="IPR050811">
    <property type="entry name" value="Phosphate_ABC_transporter"/>
</dbReference>
<dbReference type="EMBL" id="PHUF01000003">
    <property type="protein sequence ID" value="PKB19033.1"/>
    <property type="molecule type" value="Genomic_DNA"/>
</dbReference>
<dbReference type="OrthoDB" id="7513138at2"/>